<keyword evidence="2" id="KW-1185">Reference proteome</keyword>
<name>A0ABR6XSA5_9BURK</name>
<dbReference type="Proteomes" id="UP000643610">
    <property type="component" value="Unassembled WGS sequence"/>
</dbReference>
<accession>A0ABR6XSA5</accession>
<comment type="caution">
    <text evidence="1">The sequence shown here is derived from an EMBL/GenBank/DDBJ whole genome shotgun (WGS) entry which is preliminary data.</text>
</comment>
<protein>
    <submittedName>
        <fullName evidence="1">Uncharacterized protein</fullName>
    </submittedName>
</protein>
<gene>
    <name evidence="1" type="ORF">H8K33_12075</name>
</gene>
<dbReference type="RefSeq" id="WP_186891286.1">
    <property type="nucleotide sequence ID" value="NZ_JACOFU010000004.1"/>
</dbReference>
<reference evidence="1 2" key="1">
    <citation type="submission" date="2020-08" db="EMBL/GenBank/DDBJ databases">
        <title>Novel species isolated from subtropical streams in China.</title>
        <authorList>
            <person name="Lu H."/>
        </authorList>
    </citation>
    <scope>NUCLEOTIDE SEQUENCE [LARGE SCALE GENOMIC DNA]</scope>
    <source>
        <strain evidence="1 2">KCTC 52442</strain>
    </source>
</reference>
<evidence type="ECO:0000313" key="1">
    <source>
        <dbReference type="EMBL" id="MBC3832253.1"/>
    </source>
</evidence>
<evidence type="ECO:0000313" key="2">
    <source>
        <dbReference type="Proteomes" id="UP000643610"/>
    </source>
</evidence>
<proteinExistence type="predicted"/>
<organism evidence="1 2">
    <name type="scientific">Undibacterium amnicola</name>
    <dbReference type="NCBI Taxonomy" id="1834038"/>
    <lineage>
        <taxon>Bacteria</taxon>
        <taxon>Pseudomonadati</taxon>
        <taxon>Pseudomonadota</taxon>
        <taxon>Betaproteobacteria</taxon>
        <taxon>Burkholderiales</taxon>
        <taxon>Oxalobacteraceae</taxon>
        <taxon>Undibacterium</taxon>
    </lineage>
</organism>
<sequence>MAARNWTDEQKAIQAAKIRTWKPWRLSTGAKTLEGKAIVSKNRAIGTAKRQIEIEQAKKDFFYALDRLAKLTGK</sequence>
<dbReference type="EMBL" id="JACOFU010000004">
    <property type="protein sequence ID" value="MBC3832253.1"/>
    <property type="molecule type" value="Genomic_DNA"/>
</dbReference>